<gene>
    <name evidence="3" type="primary">nagB</name>
    <name evidence="3" type="ORF">KS4_25120</name>
</gene>
<dbReference type="AlphaFoldDB" id="A0A517YW77"/>
<dbReference type="InterPro" id="IPR052960">
    <property type="entry name" value="GlcN6P_deaminase-like"/>
</dbReference>
<dbReference type="GO" id="GO:0004342">
    <property type="term" value="F:glucosamine-6-phosphate deaminase activity"/>
    <property type="evidence" value="ECO:0007669"/>
    <property type="project" value="UniProtKB-UniRule"/>
</dbReference>
<dbReference type="NCBIfam" id="NF002557">
    <property type="entry name" value="PRK02122.1"/>
    <property type="match status" value="1"/>
</dbReference>
<dbReference type="Gene3D" id="3.40.50.1360">
    <property type="match status" value="1"/>
</dbReference>
<dbReference type="SUPFAM" id="SSF102588">
    <property type="entry name" value="LmbE-like"/>
    <property type="match status" value="1"/>
</dbReference>
<evidence type="ECO:0000256" key="1">
    <source>
        <dbReference type="NCBIfam" id="TIGR00502"/>
    </source>
</evidence>
<dbReference type="Gene3D" id="3.40.50.10320">
    <property type="entry name" value="LmbE-like"/>
    <property type="match status" value="1"/>
</dbReference>
<dbReference type="GO" id="GO:0005975">
    <property type="term" value="P:carbohydrate metabolic process"/>
    <property type="evidence" value="ECO:0007669"/>
    <property type="project" value="InterPro"/>
</dbReference>
<dbReference type="CDD" id="cd01399">
    <property type="entry name" value="GlcN6P_deaminase"/>
    <property type="match status" value="1"/>
</dbReference>
<dbReference type="PANTHER" id="PTHR42892:SF1">
    <property type="entry name" value="GLUCOSAMINE-6-PHOSPHATE ISOMERASE"/>
    <property type="match status" value="1"/>
</dbReference>
<dbReference type="GO" id="GO:0006046">
    <property type="term" value="P:N-acetylglucosamine catabolic process"/>
    <property type="evidence" value="ECO:0007669"/>
    <property type="project" value="UniProtKB-UniRule"/>
</dbReference>
<keyword evidence="4" id="KW-1185">Reference proteome</keyword>
<proteinExistence type="predicted"/>
<reference evidence="3 4" key="1">
    <citation type="submission" date="2019-02" db="EMBL/GenBank/DDBJ databases">
        <title>Deep-cultivation of Planctomycetes and their phenomic and genomic characterization uncovers novel biology.</title>
        <authorList>
            <person name="Wiegand S."/>
            <person name="Jogler M."/>
            <person name="Boedeker C."/>
            <person name="Pinto D."/>
            <person name="Vollmers J."/>
            <person name="Rivas-Marin E."/>
            <person name="Kohn T."/>
            <person name="Peeters S.H."/>
            <person name="Heuer A."/>
            <person name="Rast P."/>
            <person name="Oberbeckmann S."/>
            <person name="Bunk B."/>
            <person name="Jeske O."/>
            <person name="Meyerdierks A."/>
            <person name="Storesund J.E."/>
            <person name="Kallscheuer N."/>
            <person name="Luecker S."/>
            <person name="Lage O.M."/>
            <person name="Pohl T."/>
            <person name="Merkel B.J."/>
            <person name="Hornburger P."/>
            <person name="Mueller R.-W."/>
            <person name="Bruemmer F."/>
            <person name="Labrenz M."/>
            <person name="Spormann A.M."/>
            <person name="Op den Camp H."/>
            <person name="Overmann J."/>
            <person name="Amann R."/>
            <person name="Jetten M.S.M."/>
            <person name="Mascher T."/>
            <person name="Medema M.H."/>
            <person name="Devos D.P."/>
            <person name="Kaster A.-K."/>
            <person name="Ovreas L."/>
            <person name="Rohde M."/>
            <person name="Galperin M.Y."/>
            <person name="Jogler C."/>
        </authorList>
    </citation>
    <scope>NUCLEOTIDE SEQUENCE [LARGE SCALE GENOMIC DNA]</scope>
    <source>
        <strain evidence="3 4">KS4</strain>
    </source>
</reference>
<dbReference type="InterPro" id="IPR004547">
    <property type="entry name" value="Glucosamine6P_isomerase"/>
</dbReference>
<organism evidence="3 4">
    <name type="scientific">Poriferisphaera corsica</name>
    <dbReference type="NCBI Taxonomy" id="2528020"/>
    <lineage>
        <taxon>Bacteria</taxon>
        <taxon>Pseudomonadati</taxon>
        <taxon>Planctomycetota</taxon>
        <taxon>Phycisphaerae</taxon>
        <taxon>Phycisphaerales</taxon>
        <taxon>Phycisphaeraceae</taxon>
        <taxon>Poriferisphaera</taxon>
    </lineage>
</organism>
<evidence type="ECO:0000313" key="3">
    <source>
        <dbReference type="EMBL" id="QDU34442.1"/>
    </source>
</evidence>
<dbReference type="InterPro" id="IPR006148">
    <property type="entry name" value="Glc/Gal-6P_isomerase"/>
</dbReference>
<protein>
    <recommendedName>
        <fullName evidence="1">Glucosamine-6-phosphate deaminase</fullName>
        <ecNumber evidence="1">3.5.99.6</ecNumber>
    </recommendedName>
</protein>
<dbReference type="Pfam" id="PF02585">
    <property type="entry name" value="PIG-L"/>
    <property type="match status" value="1"/>
</dbReference>
<dbReference type="EMBL" id="CP036425">
    <property type="protein sequence ID" value="QDU34442.1"/>
    <property type="molecule type" value="Genomic_DNA"/>
</dbReference>
<evidence type="ECO:0000259" key="2">
    <source>
        <dbReference type="Pfam" id="PF01182"/>
    </source>
</evidence>
<keyword evidence="3" id="KW-0378">Hydrolase</keyword>
<dbReference type="OrthoDB" id="9791139at2"/>
<dbReference type="Proteomes" id="UP000317369">
    <property type="component" value="Chromosome"/>
</dbReference>
<dbReference type="SUPFAM" id="SSF100950">
    <property type="entry name" value="NagB/RpiA/CoA transferase-like"/>
    <property type="match status" value="1"/>
</dbReference>
<dbReference type="Pfam" id="PF01182">
    <property type="entry name" value="Glucosamine_iso"/>
    <property type="match status" value="1"/>
</dbReference>
<sequence>MMNSFRFDPRMSREKIATVVRDNSAAVSCEVAAEIAALIREKAAAGEKAVLGLATGSTPKGVYRELIRMHREEGLSFKNVVTFNLDEYYPMPVDHLQSYVRYMNEQLFDHVDIDRESVHVPDGTLEAREVAGFCAAYERKIAGYGGLDLQILGIGRTGHIGFNEPGSGEESLTRMIWLDEITRQDASGDFFRLENVPHRAITMGVGTIMNAKRVIMMAYGVAKASVIKRAIEGKVTSEVAASFLQGHENAVVYVDRAAAGHLTRFDRPWLVDPTYTWDKNRIIKATIWLAQRLGKPLLKLTDLDYNKNHLQSLIAEHGPAFNINLKVFRHMQGTITGWPGGKPDELKQPGDRKWPNDEVFPKRVIVFSPHPDDDVISMGGTLIRLNDQGHDVHVAYQTSGNIAVFDDDALKFADFAHDFNQLFGIDNEKARSIEAHVEQYLRNKGIGESDSNEIRQIKGLIRRSEARAGCRYCGVPSERVHFLDMPFYETGKVDKKPLGEDDIETVVSFLRKIKPHQIYAAGDLADPHGTHRVCLDAIFEAVECVKDDAWYQACQFLMYRGAWHEWEPESIDMCIPLSPLDVERKRQAIFKHESQKDSAVYPGNDSREFWQRAEERNAETAELYNELGLPEYSAMEAFALYTGDKNYPTRISKSQYTC</sequence>
<name>A0A517YW77_9BACT</name>
<dbReference type="InterPro" id="IPR003737">
    <property type="entry name" value="GlcNAc_PI_deacetylase-related"/>
</dbReference>
<dbReference type="KEGG" id="pcor:KS4_25120"/>
<dbReference type="NCBIfam" id="TIGR00502">
    <property type="entry name" value="nagB"/>
    <property type="match status" value="1"/>
</dbReference>
<dbReference type="PANTHER" id="PTHR42892">
    <property type="entry name" value="GLUCOSAMINE-6-PHOSPHATE DEAMINASE-LIKE PROTEIN BT_0258-RELATED"/>
    <property type="match status" value="1"/>
</dbReference>
<dbReference type="InterPro" id="IPR024078">
    <property type="entry name" value="LmbE-like_dom_sf"/>
</dbReference>
<dbReference type="EC" id="3.5.99.6" evidence="1"/>
<accession>A0A517YW77</accession>
<dbReference type="InterPro" id="IPR037171">
    <property type="entry name" value="NagB/RpiA_transferase-like"/>
</dbReference>
<feature type="domain" description="Glucosamine/galactosamine-6-phosphate isomerase" evidence="2">
    <location>
        <begin position="24"/>
        <end position="248"/>
    </location>
</feature>
<evidence type="ECO:0000313" key="4">
    <source>
        <dbReference type="Proteomes" id="UP000317369"/>
    </source>
</evidence>